<feature type="compositionally biased region" description="Basic and acidic residues" evidence="2">
    <location>
        <begin position="297"/>
        <end position="320"/>
    </location>
</feature>
<feature type="region of interest" description="Disordered" evidence="2">
    <location>
        <begin position="1"/>
        <end position="20"/>
    </location>
</feature>
<dbReference type="AlphaFoldDB" id="A0A176W2Y2"/>
<evidence type="ECO:0000313" key="4">
    <source>
        <dbReference type="Proteomes" id="UP000077202"/>
    </source>
</evidence>
<dbReference type="Proteomes" id="UP000077202">
    <property type="component" value="Unassembled WGS sequence"/>
</dbReference>
<proteinExistence type="predicted"/>
<evidence type="ECO:0000256" key="1">
    <source>
        <dbReference type="ARBA" id="ARBA00004906"/>
    </source>
</evidence>
<gene>
    <name evidence="3" type="ORF">AXG93_3911s1060</name>
</gene>
<comment type="caution">
    <text evidence="3">The sequence shown here is derived from an EMBL/GenBank/DDBJ whole genome shotgun (WGS) entry which is preliminary data.</text>
</comment>
<reference evidence="3" key="1">
    <citation type="submission" date="2016-03" db="EMBL/GenBank/DDBJ databases">
        <title>Mechanisms controlling the formation of the plant cell surface in tip-growing cells are functionally conserved among land plants.</title>
        <authorList>
            <person name="Honkanen S."/>
            <person name="Jones V.A."/>
            <person name="Morieri G."/>
            <person name="Champion C."/>
            <person name="Hetherington A.J."/>
            <person name="Kelly S."/>
            <person name="Saint-Marcoux D."/>
            <person name="Proust H."/>
            <person name="Prescott H."/>
            <person name="Dolan L."/>
        </authorList>
    </citation>
    <scope>NUCLEOTIDE SEQUENCE [LARGE SCALE GENOMIC DNA]</scope>
    <source>
        <tissue evidence="3">Whole gametophyte</tissue>
    </source>
</reference>
<evidence type="ECO:0000313" key="3">
    <source>
        <dbReference type="EMBL" id="OAE27424.1"/>
    </source>
</evidence>
<dbReference type="SUPFAM" id="SSF81382">
    <property type="entry name" value="Skp1 dimerisation domain-like"/>
    <property type="match status" value="1"/>
</dbReference>
<dbReference type="Gene3D" id="3.30.710.10">
    <property type="entry name" value="Potassium Channel Kv1.1, Chain A"/>
    <property type="match status" value="1"/>
</dbReference>
<comment type="pathway">
    <text evidence="1">Protein modification; protein ubiquitination.</text>
</comment>
<dbReference type="InterPro" id="IPR016897">
    <property type="entry name" value="SKP1"/>
</dbReference>
<accession>A0A176W2Y2</accession>
<keyword evidence="4" id="KW-1185">Reference proteome</keyword>
<sequence length="605" mass="67892">MRGTGTYSSSDSCHTSVLRAGPVSKPEASRLLQGKWAERAGRSLAWNYFRGRDGRAKLPIRGGRAGELEIVHEERGTGNGTDTIIPEEVAEESDSITSACRPQLQFRCFDDERTIQVEERVAFLSPVLKCLVENNCGDALGDGKLAVGINQRTFCVPLVTHDSLNKVFDYCTRSAQNPRTPKAPRKCTFCKRSDGCKSVRLCPRCPSRSGANTAASWEEDFIKQHRASLMQLLEASYHLQLEELKALLKNAIGEIIAPMSRQELQLLMGLNNELNENEYRLIREAFPFIPPEKVTRKQEEKRRDAASISRKIERGAENAKSEIQTAARPGQLVTRDAPGCSVRSSESDHIERLLHLPLAKRKTCGNCLKIGRSMERLVQGRNLVSTEVLHSSAFASRPLVGVWEAATIRRLGVDFVLPVGFACHNSLEELVEYFGGVVVKLLVEREELMQAIPNSRRGGGGLVKLVQHCLWWGGVQNRDERRVWSRGHFWKQAGKLEDMTPVLEERWLVEMGLYCRALEVRRLSPQEPTSECQFAAIVHSCVEYRELLTALWMEQLEGPLSVSWGFNKDIRLPFLTTKPSSVAAFFRIISPSRLDILVIPGRMTA</sequence>
<evidence type="ECO:0000256" key="2">
    <source>
        <dbReference type="SAM" id="MobiDB-lite"/>
    </source>
</evidence>
<dbReference type="InterPro" id="IPR011333">
    <property type="entry name" value="SKP1/BTB/POZ_sf"/>
</dbReference>
<protein>
    <submittedName>
        <fullName evidence="3">Uncharacterized protein</fullName>
    </submittedName>
</protein>
<dbReference type="PANTHER" id="PTHR11165">
    <property type="entry name" value="SKP1"/>
    <property type="match status" value="1"/>
</dbReference>
<feature type="compositionally biased region" description="Polar residues" evidence="2">
    <location>
        <begin position="1"/>
        <end position="15"/>
    </location>
</feature>
<dbReference type="InterPro" id="IPR036296">
    <property type="entry name" value="SKP1-like_dim_sf"/>
</dbReference>
<organism evidence="3 4">
    <name type="scientific">Marchantia polymorpha subsp. ruderalis</name>
    <dbReference type="NCBI Taxonomy" id="1480154"/>
    <lineage>
        <taxon>Eukaryota</taxon>
        <taxon>Viridiplantae</taxon>
        <taxon>Streptophyta</taxon>
        <taxon>Embryophyta</taxon>
        <taxon>Marchantiophyta</taxon>
        <taxon>Marchantiopsida</taxon>
        <taxon>Marchantiidae</taxon>
        <taxon>Marchantiales</taxon>
        <taxon>Marchantiaceae</taxon>
        <taxon>Marchantia</taxon>
    </lineage>
</organism>
<name>A0A176W2Y2_MARPO</name>
<dbReference type="EMBL" id="LVLJ01001899">
    <property type="protein sequence ID" value="OAE27424.1"/>
    <property type="molecule type" value="Genomic_DNA"/>
</dbReference>
<feature type="region of interest" description="Disordered" evidence="2">
    <location>
        <begin position="297"/>
        <end position="328"/>
    </location>
</feature>
<dbReference type="GO" id="GO:0006511">
    <property type="term" value="P:ubiquitin-dependent protein catabolic process"/>
    <property type="evidence" value="ECO:0007669"/>
    <property type="project" value="InterPro"/>
</dbReference>